<evidence type="ECO:0000313" key="4">
    <source>
        <dbReference type="Proteomes" id="UP000015543"/>
    </source>
</evidence>
<dbReference type="Proteomes" id="UP000015543">
    <property type="component" value="Chromosome"/>
</dbReference>
<gene>
    <name evidence="3" type="ORF">N186_02165</name>
</gene>
<protein>
    <submittedName>
        <fullName evidence="3">Uncharacterized protein</fullName>
    </submittedName>
</protein>
<evidence type="ECO:0000313" key="3">
    <source>
        <dbReference type="EMBL" id="AGT34824.1"/>
    </source>
</evidence>
<name>S5ZUW3_9CREN</name>
<dbReference type="EMBL" id="CP006646">
    <property type="protein sequence ID" value="AGT34824.1"/>
    <property type="molecule type" value="Genomic_DNA"/>
</dbReference>
<dbReference type="KEGG" id="thb:N186_02165"/>
<dbReference type="eggNOG" id="arCOG14768">
    <property type="taxonomic scope" value="Archaea"/>
</dbReference>
<feature type="transmembrane region" description="Helical" evidence="2">
    <location>
        <begin position="6"/>
        <end position="25"/>
    </location>
</feature>
<dbReference type="HOGENOM" id="CLU_1168627_0_0_2"/>
<proteinExistence type="predicted"/>
<keyword evidence="1" id="KW-0175">Coiled coil</keyword>
<keyword evidence="2" id="KW-0472">Membrane</keyword>
<sequence>MILVFIAVGSLGLSIGLLISFIYFLKTFSGRVPKEKEHEKEEIFLKISAEVNSIEEKVSQLQKEIETLKKEILPPLQDNIVQLTTKASQLETKVLILEKRVSREPTLPRPVQPAVRPTPTVVKEVELSSLSDIPLHFPEVKFACIITSQGYTVETFGKSSEEPAVLLDVLKLYNSQNVSLVRGGRKAEVFYLGEVKDLSVYGILEFSDAEEVPKETVEAAKKAISKYFANVVSKKSF</sequence>
<evidence type="ECO:0000256" key="1">
    <source>
        <dbReference type="SAM" id="Coils"/>
    </source>
</evidence>
<dbReference type="PATRIC" id="fig|1365176.7.peg.432"/>
<evidence type="ECO:0000256" key="2">
    <source>
        <dbReference type="SAM" id="Phobius"/>
    </source>
</evidence>
<organism evidence="3 4">
    <name type="scientific">Thermofilum adornatum</name>
    <dbReference type="NCBI Taxonomy" id="1365176"/>
    <lineage>
        <taxon>Archaea</taxon>
        <taxon>Thermoproteota</taxon>
        <taxon>Thermoprotei</taxon>
        <taxon>Thermofilales</taxon>
        <taxon>Thermofilaceae</taxon>
        <taxon>Thermofilum</taxon>
    </lineage>
</organism>
<feature type="coiled-coil region" evidence="1">
    <location>
        <begin position="44"/>
        <end position="100"/>
    </location>
</feature>
<keyword evidence="2" id="KW-1133">Transmembrane helix</keyword>
<keyword evidence="2" id="KW-0812">Transmembrane</keyword>
<dbReference type="AlphaFoldDB" id="S5ZUW3"/>
<accession>S5ZUW3</accession>
<reference evidence="3 4" key="1">
    <citation type="journal article" date="2013" name="Genome Announc.">
        <title>Complete Genomic Sequence of 'Thermofilum adornatus' Strain 1910bT, a Hyperthermophilic Anaerobic Organotrophic Crenarchaeon.</title>
        <authorList>
            <person name="Dominova I.N."/>
            <person name="Kublanov I.V."/>
            <person name="Podosokorskaya O.A."/>
            <person name="Derbikova K.S."/>
            <person name="Patrushev M.V."/>
            <person name="Toshchakov S.V."/>
        </authorList>
    </citation>
    <scope>NUCLEOTIDE SEQUENCE [LARGE SCALE GENOMIC DNA]</scope>
    <source>
        <strain evidence="4">1910b</strain>
    </source>
</reference>
<keyword evidence="4" id="KW-1185">Reference proteome</keyword>